<dbReference type="Gramene" id="mRNA:HanXRQr2_Chr04g0144091">
    <property type="protein sequence ID" value="mRNA:HanXRQr2_Chr04g0144091"/>
    <property type="gene ID" value="HanXRQr2_Chr04g0144091"/>
</dbReference>
<keyword evidence="2" id="KW-1185">Reference proteome</keyword>
<reference evidence="1" key="1">
    <citation type="journal article" date="2017" name="Nature">
        <title>The sunflower genome provides insights into oil metabolism, flowering and Asterid evolution.</title>
        <authorList>
            <person name="Badouin H."/>
            <person name="Gouzy J."/>
            <person name="Grassa C.J."/>
            <person name="Murat F."/>
            <person name="Staton S.E."/>
            <person name="Cottret L."/>
            <person name="Lelandais-Briere C."/>
            <person name="Owens G.L."/>
            <person name="Carrere S."/>
            <person name="Mayjonade B."/>
            <person name="Legrand L."/>
            <person name="Gill N."/>
            <person name="Kane N.C."/>
            <person name="Bowers J.E."/>
            <person name="Hubner S."/>
            <person name="Bellec A."/>
            <person name="Berard A."/>
            <person name="Berges H."/>
            <person name="Blanchet N."/>
            <person name="Boniface M.C."/>
            <person name="Brunel D."/>
            <person name="Catrice O."/>
            <person name="Chaidir N."/>
            <person name="Claudel C."/>
            <person name="Donnadieu C."/>
            <person name="Faraut T."/>
            <person name="Fievet G."/>
            <person name="Helmstetter N."/>
            <person name="King M."/>
            <person name="Knapp S.J."/>
            <person name="Lai Z."/>
            <person name="Le Paslier M.C."/>
            <person name="Lippi Y."/>
            <person name="Lorenzon L."/>
            <person name="Mandel J.R."/>
            <person name="Marage G."/>
            <person name="Marchand G."/>
            <person name="Marquand E."/>
            <person name="Bret-Mestries E."/>
            <person name="Morien E."/>
            <person name="Nambeesan S."/>
            <person name="Nguyen T."/>
            <person name="Pegot-Espagnet P."/>
            <person name="Pouilly N."/>
            <person name="Raftis F."/>
            <person name="Sallet E."/>
            <person name="Schiex T."/>
            <person name="Thomas J."/>
            <person name="Vandecasteele C."/>
            <person name="Vares D."/>
            <person name="Vear F."/>
            <person name="Vautrin S."/>
            <person name="Crespi M."/>
            <person name="Mangin B."/>
            <person name="Burke J.M."/>
            <person name="Salse J."/>
            <person name="Munos S."/>
            <person name="Vincourt P."/>
            <person name="Rieseberg L.H."/>
            <person name="Langlade N.B."/>
        </authorList>
    </citation>
    <scope>NUCLEOTIDE SEQUENCE</scope>
    <source>
        <tissue evidence="1">Leaves</tissue>
    </source>
</reference>
<reference evidence="1" key="2">
    <citation type="submission" date="2020-06" db="EMBL/GenBank/DDBJ databases">
        <title>Helianthus annuus Genome sequencing and assembly Release 2.</title>
        <authorList>
            <person name="Gouzy J."/>
            <person name="Langlade N."/>
            <person name="Munos S."/>
        </authorList>
    </citation>
    <scope>NUCLEOTIDE SEQUENCE</scope>
    <source>
        <tissue evidence="1">Leaves</tissue>
    </source>
</reference>
<proteinExistence type="predicted"/>
<name>A0A9K3NPJ3_HELAN</name>
<dbReference type="AlphaFoldDB" id="A0A9K3NPJ3"/>
<sequence>MASVTVAVTFAVAVGTMGRTEEVSDAGIWGLVREIDLQVLHTVVELGS</sequence>
<accession>A0A9K3NPJ3</accession>
<dbReference type="Proteomes" id="UP000215914">
    <property type="component" value="Unassembled WGS sequence"/>
</dbReference>
<organism evidence="1 2">
    <name type="scientific">Helianthus annuus</name>
    <name type="common">Common sunflower</name>
    <dbReference type="NCBI Taxonomy" id="4232"/>
    <lineage>
        <taxon>Eukaryota</taxon>
        <taxon>Viridiplantae</taxon>
        <taxon>Streptophyta</taxon>
        <taxon>Embryophyta</taxon>
        <taxon>Tracheophyta</taxon>
        <taxon>Spermatophyta</taxon>
        <taxon>Magnoliopsida</taxon>
        <taxon>eudicotyledons</taxon>
        <taxon>Gunneridae</taxon>
        <taxon>Pentapetalae</taxon>
        <taxon>asterids</taxon>
        <taxon>campanulids</taxon>
        <taxon>Asterales</taxon>
        <taxon>Asteraceae</taxon>
        <taxon>Asteroideae</taxon>
        <taxon>Heliantheae alliance</taxon>
        <taxon>Heliantheae</taxon>
        <taxon>Helianthus</taxon>
    </lineage>
</organism>
<evidence type="ECO:0000313" key="1">
    <source>
        <dbReference type="EMBL" id="KAF5808327.1"/>
    </source>
</evidence>
<dbReference type="EMBL" id="MNCJ02000319">
    <property type="protein sequence ID" value="KAF5808327.1"/>
    <property type="molecule type" value="Genomic_DNA"/>
</dbReference>
<gene>
    <name evidence="1" type="ORF">HanXRQr2_Chr04g0144091</name>
</gene>
<comment type="caution">
    <text evidence="1">The sequence shown here is derived from an EMBL/GenBank/DDBJ whole genome shotgun (WGS) entry which is preliminary data.</text>
</comment>
<evidence type="ECO:0000313" key="2">
    <source>
        <dbReference type="Proteomes" id="UP000215914"/>
    </source>
</evidence>
<protein>
    <submittedName>
        <fullName evidence="1">Uncharacterized protein</fullName>
    </submittedName>
</protein>